<keyword evidence="2" id="KW-1185">Reference proteome</keyword>
<evidence type="ECO:0000313" key="1">
    <source>
        <dbReference type="EMBL" id="VXD22749.1"/>
    </source>
</evidence>
<proteinExistence type="predicted"/>
<dbReference type="EMBL" id="CZCU02000153">
    <property type="protein sequence ID" value="VXD22749.1"/>
    <property type="molecule type" value="Genomic_DNA"/>
</dbReference>
<evidence type="ECO:0000313" key="2">
    <source>
        <dbReference type="Proteomes" id="UP000184550"/>
    </source>
</evidence>
<name>A0A7Z9BUY4_9CYAN</name>
<dbReference type="OrthoDB" id="3723110at2"/>
<comment type="caution">
    <text evidence="1">The sequence shown here is derived from an EMBL/GenBank/DDBJ whole genome shotgun (WGS) entry which is preliminary data.</text>
</comment>
<sequence>MKISLRQLLFVGFVSTFTVTLTERSTVAFTLVPAQPGATSNWRPVSPYLIQDNLGNFYEGSTEVDTRLWMQPISPGGTGTFKITLGLWATASERGFFGWNFQPAEQELKGSFDIVNYLACGYSVLCGIENPGEPDPRDNGVGATFYLKYRPAPDDPQPGQQGRQLHWIQMVRANYGVGFPGGPILPGLPFIDNLAKRDDPYYDTAAFPGEAGEDFFMDRPYSPGEIAALSENYFEAELYLVEETTPVGNPVREVTIYNGIKWGWINKISPICPNNTIKFNGVCLPPQPTQTFSGTLTAGFNENQHQINGLTPGNYFYAWTKNDLPSNQCNPNTYLTTYNNNSSWDDDDSSLVGDGFASALAGIVADDGTINLSVRAANPGGRGEDSGDYELYTTVYDSNSAPPEIIVGSSGGGGVVFPRPRPGGTQQNPILPTSSSSGGWQIFNNVPGCRWYDPHTTYGFEFQALENTLFTEILDFPVGQDNRFTVSVADTILGEFSPGDRLNFVSLFGAGVSNFRITDIDPLIGNTKETAFPIQLAFNQQVGSFQMRAIEETPSPKEIPEPKAIVGLFMLGGWGIFQWRKIQQDKEP</sequence>
<evidence type="ECO:0008006" key="3">
    <source>
        <dbReference type="Google" id="ProtNLM"/>
    </source>
</evidence>
<reference evidence="1" key="1">
    <citation type="submission" date="2019-10" db="EMBL/GenBank/DDBJ databases">
        <authorList>
            <consortium name="Genoscope - CEA"/>
            <person name="William W."/>
        </authorList>
    </citation>
    <scope>NUCLEOTIDE SEQUENCE [LARGE SCALE GENOMIC DNA]</scope>
    <source>
        <strain evidence="1">BBR_PRJEB10992</strain>
    </source>
</reference>
<gene>
    <name evidence="1" type="ORF">PL8927_760059</name>
</gene>
<protein>
    <recommendedName>
        <fullName evidence="3">PEP-CTERM protein-sorting domain-containing protein</fullName>
    </recommendedName>
</protein>
<dbReference type="AlphaFoldDB" id="A0A7Z9BUY4"/>
<dbReference type="Proteomes" id="UP000184550">
    <property type="component" value="Unassembled WGS sequence"/>
</dbReference>
<accession>A0A7Z9BUY4</accession>
<organism evidence="1 2">
    <name type="scientific">Planktothrix serta PCC 8927</name>
    <dbReference type="NCBI Taxonomy" id="671068"/>
    <lineage>
        <taxon>Bacteria</taxon>
        <taxon>Bacillati</taxon>
        <taxon>Cyanobacteriota</taxon>
        <taxon>Cyanophyceae</taxon>
        <taxon>Oscillatoriophycideae</taxon>
        <taxon>Oscillatoriales</taxon>
        <taxon>Microcoleaceae</taxon>
        <taxon>Planktothrix</taxon>
    </lineage>
</organism>